<organism evidence="9 10">
    <name type="scientific">Funneliformis geosporum</name>
    <dbReference type="NCBI Taxonomy" id="1117311"/>
    <lineage>
        <taxon>Eukaryota</taxon>
        <taxon>Fungi</taxon>
        <taxon>Fungi incertae sedis</taxon>
        <taxon>Mucoromycota</taxon>
        <taxon>Glomeromycotina</taxon>
        <taxon>Glomeromycetes</taxon>
        <taxon>Glomerales</taxon>
        <taxon>Glomeraceae</taxon>
        <taxon>Funneliformis</taxon>
    </lineage>
</organism>
<dbReference type="PROSITE" id="PS50089">
    <property type="entry name" value="ZF_RING_2"/>
    <property type="match status" value="1"/>
</dbReference>
<sequence>MKCSNCKVDKLSREFPNDIISQNCFHISTFCLKCIINHINSKDPLIAAQQQCPECKANISAKEIENLNISWEKAPFRINIENISELHSQKISTKNGEVDGHGNATAGDFYVVLLNGTKLKFRLENIKTVGALKEAIKVQTKIETTKQKLIHKGVELQTYTNQGRIQNPLSEYHIVSESHIQLIVLLYSISKELSISALTFDLYWGYPSSGCDYLDGTCLLYTGSGNNAGQLWRRFDYQSTSFHDIPNMSHSGDIMDHAEKRGHHRITANLASLPQTVSKLYFILSSWNSPNIGHFPNPSFKMFDPSKPNVQLCSYTIQSAASSQAVIMCVAARNSFEGNWNVFEIGKLSAGNAKNYTPIEGTISNMDKFFDLVLQNLTSITVEILELNVIPSLLLFKKYQRKKNKMAGPDEWLVTIRKCQYLPEPDMKRLCEMVKELLMEESNIQPVHTPVTVCGDIHGQFYDLLELFHVGGEIPDTHYIFMGDFVDRGYYSLETFTLLMVLKARYPDKITLLRGNHESRQITQVYGFYVFDYLTLAAIVDGRVLCVHGGLSPEVRTLDQIRTIPRAQEIPHEGAFCDLMWSDPEDIETWAVSPRGAGWLFGAKVTNEFNQINDLSLIARAHQLVQEGYKYMFPDDNLVTVWSAPNYCYRCGNVASIMQIKENLQIDESSFKIFNAVPDQERSIPARAGVGQYFL</sequence>
<dbReference type="PROSITE" id="PS00125">
    <property type="entry name" value="SER_THR_PHOSPHATASE"/>
    <property type="match status" value="1"/>
</dbReference>
<dbReference type="GO" id="GO:0004722">
    <property type="term" value="F:protein serine/threonine phosphatase activity"/>
    <property type="evidence" value="ECO:0007669"/>
    <property type="project" value="UniProtKB-EC"/>
</dbReference>
<dbReference type="Pfam" id="PF00149">
    <property type="entry name" value="Metallophos"/>
    <property type="match status" value="1"/>
</dbReference>
<dbReference type="Proteomes" id="UP001153678">
    <property type="component" value="Unassembled WGS sequence"/>
</dbReference>
<evidence type="ECO:0000256" key="1">
    <source>
        <dbReference type="ARBA" id="ARBA00022723"/>
    </source>
</evidence>
<keyword evidence="10" id="KW-1185">Reference proteome</keyword>
<dbReference type="InterPro" id="IPR029052">
    <property type="entry name" value="Metallo-depent_PP-like"/>
</dbReference>
<dbReference type="Gene3D" id="3.10.20.90">
    <property type="entry name" value="Phosphatidylinositol 3-kinase Catalytic Subunit, Chain A, domain 1"/>
    <property type="match status" value="1"/>
</dbReference>
<dbReference type="AlphaFoldDB" id="A0A9W4SS15"/>
<comment type="similarity">
    <text evidence="6">Belongs to the PPP phosphatase family.</text>
</comment>
<dbReference type="InterPro" id="IPR047129">
    <property type="entry name" value="PPA2-like"/>
</dbReference>
<keyword evidence="2 6" id="KW-0378">Hydrolase</keyword>
<comment type="catalytic activity">
    <reaction evidence="4 6">
        <text>O-phospho-L-threonyl-[protein] + H2O = L-threonyl-[protein] + phosphate</text>
        <dbReference type="Rhea" id="RHEA:47004"/>
        <dbReference type="Rhea" id="RHEA-COMP:11060"/>
        <dbReference type="Rhea" id="RHEA-COMP:11605"/>
        <dbReference type="ChEBI" id="CHEBI:15377"/>
        <dbReference type="ChEBI" id="CHEBI:30013"/>
        <dbReference type="ChEBI" id="CHEBI:43474"/>
        <dbReference type="ChEBI" id="CHEBI:61977"/>
        <dbReference type="EC" id="3.1.3.16"/>
    </reaction>
</comment>
<evidence type="ECO:0000256" key="2">
    <source>
        <dbReference type="ARBA" id="ARBA00022801"/>
    </source>
</evidence>
<evidence type="ECO:0000256" key="3">
    <source>
        <dbReference type="ARBA" id="ARBA00023211"/>
    </source>
</evidence>
<protein>
    <recommendedName>
        <fullName evidence="6">Serine/threonine-protein phosphatase</fullName>
        <ecNumber evidence="6">3.1.3.16</ecNumber>
    </recommendedName>
</protein>
<feature type="domain" description="Ubiquitin-like" evidence="7">
    <location>
        <begin position="107"/>
        <end position="184"/>
    </location>
</feature>
<evidence type="ECO:0000259" key="7">
    <source>
        <dbReference type="PROSITE" id="PS50053"/>
    </source>
</evidence>
<dbReference type="InterPro" id="IPR006186">
    <property type="entry name" value="Ser/Thr-sp_prot-phosphatase"/>
</dbReference>
<dbReference type="PANTHER" id="PTHR45619">
    <property type="entry name" value="SERINE/THREONINE-PROTEIN PHOSPHATASE PP2A-RELATED"/>
    <property type="match status" value="1"/>
</dbReference>
<dbReference type="PROSITE" id="PS50053">
    <property type="entry name" value="UBIQUITIN_2"/>
    <property type="match status" value="1"/>
</dbReference>
<dbReference type="Gene3D" id="3.60.21.10">
    <property type="match status" value="1"/>
</dbReference>
<dbReference type="CDD" id="cd07415">
    <property type="entry name" value="MPP_PP2A_PP4_PP6"/>
    <property type="match status" value="1"/>
</dbReference>
<dbReference type="EMBL" id="CAMKVN010002075">
    <property type="protein sequence ID" value="CAI2179455.1"/>
    <property type="molecule type" value="Genomic_DNA"/>
</dbReference>
<dbReference type="InterPro" id="IPR013083">
    <property type="entry name" value="Znf_RING/FYVE/PHD"/>
</dbReference>
<accession>A0A9W4SS15</accession>
<dbReference type="Gene3D" id="3.30.40.10">
    <property type="entry name" value="Zinc/RING finger domain, C3HC4 (zinc finger)"/>
    <property type="match status" value="1"/>
</dbReference>
<comment type="caution">
    <text evidence="9">The sequence shown here is derived from an EMBL/GenBank/DDBJ whole genome shotgun (WGS) entry which is preliminary data.</text>
</comment>
<evidence type="ECO:0000313" key="10">
    <source>
        <dbReference type="Proteomes" id="UP001153678"/>
    </source>
</evidence>
<reference evidence="9" key="1">
    <citation type="submission" date="2022-08" db="EMBL/GenBank/DDBJ databases">
        <authorList>
            <person name="Kallberg Y."/>
            <person name="Tangrot J."/>
            <person name="Rosling A."/>
        </authorList>
    </citation>
    <scope>NUCLEOTIDE SEQUENCE</scope>
    <source>
        <strain evidence="9">Wild A</strain>
    </source>
</reference>
<dbReference type="CDD" id="cd17039">
    <property type="entry name" value="Ubl_ubiquitin_like"/>
    <property type="match status" value="1"/>
</dbReference>
<evidence type="ECO:0000259" key="8">
    <source>
        <dbReference type="PROSITE" id="PS50089"/>
    </source>
</evidence>
<dbReference type="SUPFAM" id="SSF56300">
    <property type="entry name" value="Metallo-dependent phosphatases"/>
    <property type="match status" value="1"/>
</dbReference>
<dbReference type="PRINTS" id="PR00114">
    <property type="entry name" value="STPHPHTASE"/>
</dbReference>
<dbReference type="SMART" id="SM00156">
    <property type="entry name" value="PP2Ac"/>
    <property type="match status" value="1"/>
</dbReference>
<dbReference type="Pfam" id="PF00240">
    <property type="entry name" value="ubiquitin"/>
    <property type="match status" value="1"/>
</dbReference>
<dbReference type="Gene3D" id="2.60.60.30">
    <property type="entry name" value="sav2460 like domains"/>
    <property type="match status" value="1"/>
</dbReference>
<evidence type="ECO:0000256" key="4">
    <source>
        <dbReference type="ARBA" id="ARBA00048336"/>
    </source>
</evidence>
<evidence type="ECO:0000313" key="9">
    <source>
        <dbReference type="EMBL" id="CAI2179455.1"/>
    </source>
</evidence>
<keyword evidence="5" id="KW-0863">Zinc-finger</keyword>
<name>A0A9W4SS15_9GLOM</name>
<dbReference type="EC" id="3.1.3.16" evidence="6"/>
<dbReference type="GO" id="GO:0008270">
    <property type="term" value="F:zinc ion binding"/>
    <property type="evidence" value="ECO:0007669"/>
    <property type="project" value="UniProtKB-KW"/>
</dbReference>
<dbReference type="OrthoDB" id="2318873at2759"/>
<gene>
    <name evidence="9" type="ORF">FWILDA_LOCUS9098</name>
</gene>
<dbReference type="InterPro" id="IPR000626">
    <property type="entry name" value="Ubiquitin-like_dom"/>
</dbReference>
<keyword evidence="5" id="KW-0862">Zinc</keyword>
<evidence type="ECO:0000256" key="6">
    <source>
        <dbReference type="RuleBase" id="RU004273"/>
    </source>
</evidence>
<dbReference type="InterPro" id="IPR004843">
    <property type="entry name" value="Calcineurin-like_PHP"/>
</dbReference>
<feature type="domain" description="RING-type" evidence="8">
    <location>
        <begin position="3"/>
        <end position="56"/>
    </location>
</feature>
<dbReference type="SUPFAM" id="SSF54236">
    <property type="entry name" value="Ubiquitin-like"/>
    <property type="match status" value="1"/>
</dbReference>
<dbReference type="InterPro" id="IPR001841">
    <property type="entry name" value="Znf_RING"/>
</dbReference>
<keyword evidence="1" id="KW-0479">Metal-binding</keyword>
<keyword evidence="3" id="KW-0464">Manganese</keyword>
<proteinExistence type="inferred from homology"/>
<dbReference type="InterPro" id="IPR029071">
    <property type="entry name" value="Ubiquitin-like_domsf"/>
</dbReference>
<evidence type="ECO:0000256" key="5">
    <source>
        <dbReference type="PROSITE-ProRule" id="PRU00175"/>
    </source>
</evidence>